<gene>
    <name evidence="1" type="ORF">MPL1_12291</name>
</gene>
<comment type="caution">
    <text evidence="1">The sequence shown here is derived from an EMBL/GenBank/DDBJ whole genome shotgun (WGS) entry which is preliminary data.</text>
</comment>
<dbReference type="PATRIC" id="fig|1286106.3.peg.2457"/>
<keyword evidence="2" id="KW-1185">Reference proteome</keyword>
<proteinExistence type="predicted"/>
<name>M7PNJ9_9GAMM</name>
<sequence>MITIDDVCLIEATAIIVMATALSMSIAVSDKHTPAEAKQAFHDNDSRLLTACDGITAAAYLYGNVSCGFLDDLVIEI</sequence>
<dbReference type="STRING" id="1286106.MPL1_12291"/>
<reference evidence="1 2" key="1">
    <citation type="journal article" date="2013" name="Genome Announc.">
        <title>Draft Genome Sequence of Methylophaga lonarensis MPLT, a Haloalkaliphilic (Non-Methane-Utilizing) Methylotroph.</title>
        <authorList>
            <person name="Shetty S.A."/>
            <person name="Marathe N.P."/>
            <person name="Munot H."/>
            <person name="Antony C.P."/>
            <person name="Dhotre D.P."/>
            <person name="Murrell J.C."/>
            <person name="Shouche Y.S."/>
        </authorList>
    </citation>
    <scope>NUCLEOTIDE SEQUENCE [LARGE SCALE GENOMIC DNA]</scope>
    <source>
        <strain evidence="1 2">MPL</strain>
    </source>
</reference>
<accession>M7PNJ9</accession>
<protein>
    <submittedName>
        <fullName evidence="1">Uncharacterized protein</fullName>
    </submittedName>
</protein>
<evidence type="ECO:0000313" key="2">
    <source>
        <dbReference type="Proteomes" id="UP000012019"/>
    </source>
</evidence>
<dbReference type="RefSeq" id="WP_009727405.1">
    <property type="nucleotide sequence ID" value="NZ_APHR01000075.1"/>
</dbReference>
<evidence type="ECO:0000313" key="1">
    <source>
        <dbReference type="EMBL" id="EMR12049.1"/>
    </source>
</evidence>
<dbReference type="Proteomes" id="UP000012019">
    <property type="component" value="Unassembled WGS sequence"/>
</dbReference>
<dbReference type="AlphaFoldDB" id="M7PNJ9"/>
<organism evidence="1 2">
    <name type="scientific">Methylophaga lonarensis MPL</name>
    <dbReference type="NCBI Taxonomy" id="1286106"/>
    <lineage>
        <taxon>Bacteria</taxon>
        <taxon>Pseudomonadati</taxon>
        <taxon>Pseudomonadota</taxon>
        <taxon>Gammaproteobacteria</taxon>
        <taxon>Thiotrichales</taxon>
        <taxon>Piscirickettsiaceae</taxon>
        <taxon>Methylophaga</taxon>
    </lineage>
</organism>
<dbReference type="EMBL" id="APHR01000075">
    <property type="protein sequence ID" value="EMR12049.1"/>
    <property type="molecule type" value="Genomic_DNA"/>
</dbReference>